<evidence type="ECO:0000313" key="1">
    <source>
        <dbReference type="EMBL" id="TFE01560.1"/>
    </source>
</evidence>
<protein>
    <submittedName>
        <fullName evidence="1">Uncharacterized protein</fullName>
    </submittedName>
</protein>
<name>A0A4Y8LGI2_9BACL</name>
<evidence type="ECO:0000313" key="2">
    <source>
        <dbReference type="Proteomes" id="UP000297776"/>
    </source>
</evidence>
<keyword evidence="2" id="KW-1185">Reference proteome</keyword>
<comment type="caution">
    <text evidence="1">The sequence shown here is derived from an EMBL/GenBank/DDBJ whole genome shotgun (WGS) entry which is preliminary data.</text>
</comment>
<dbReference type="OrthoDB" id="4979632at2"/>
<accession>A0A4Y8LGI2</accession>
<sequence>MAINVRQCPSCRAKKTINISYGEPTYETVLKADEGLIKLGGCVVLPDAPVYHCKKCGHEWTKEQAIEASYKRIKGLKASVGGFFDGFYEVEIDFDSYKVIWKHSGSGQEEVVEKSISKAELSDLIEKLKMTALLNWRANYAMPGVLDGTSWGVEVVREGRNIHKSGSNLFPDEWEAFCEVMRVISNRNFS</sequence>
<dbReference type="RefSeq" id="WP_134381278.1">
    <property type="nucleotide sequence ID" value="NZ_SORX01000004.1"/>
</dbReference>
<proteinExistence type="predicted"/>
<dbReference type="EMBL" id="SORX01000004">
    <property type="protein sequence ID" value="TFE01560.1"/>
    <property type="molecule type" value="Genomic_DNA"/>
</dbReference>
<reference evidence="1 2" key="1">
    <citation type="submission" date="2019-03" db="EMBL/GenBank/DDBJ databases">
        <authorList>
            <person name="Yang Y."/>
        </authorList>
    </citation>
    <scope>NUCLEOTIDE SEQUENCE [LARGE SCALE GENOMIC DNA]</scope>
    <source>
        <strain evidence="1 2">ASL-1</strain>
    </source>
</reference>
<dbReference type="Proteomes" id="UP000297776">
    <property type="component" value="Unassembled WGS sequence"/>
</dbReference>
<organism evidence="1 2">
    <name type="scientific">Jeotgalibacillus salarius</name>
    <dbReference type="NCBI Taxonomy" id="546023"/>
    <lineage>
        <taxon>Bacteria</taxon>
        <taxon>Bacillati</taxon>
        <taxon>Bacillota</taxon>
        <taxon>Bacilli</taxon>
        <taxon>Bacillales</taxon>
        <taxon>Caryophanaceae</taxon>
        <taxon>Jeotgalibacillus</taxon>
    </lineage>
</organism>
<gene>
    <name evidence="1" type="ORF">E2626_08275</name>
</gene>
<dbReference type="AlphaFoldDB" id="A0A4Y8LGI2"/>